<organism evidence="1 2">
    <name type="scientific">Fusarium oxysporum (strain Fo5176)</name>
    <name type="common">Fusarium vascular wilt</name>
    <dbReference type="NCBI Taxonomy" id="660025"/>
    <lineage>
        <taxon>Eukaryota</taxon>
        <taxon>Fungi</taxon>
        <taxon>Dikarya</taxon>
        <taxon>Ascomycota</taxon>
        <taxon>Pezizomycotina</taxon>
        <taxon>Sordariomycetes</taxon>
        <taxon>Hypocreomycetidae</taxon>
        <taxon>Hypocreales</taxon>
        <taxon>Nectriaceae</taxon>
        <taxon>Fusarium</taxon>
        <taxon>Fusarium oxysporum species complex</taxon>
    </lineage>
</organism>
<sequence length="37" mass="4220">MIDAIGVRALLAQGLPRRLDRIQEEYDVGVLMLPRQL</sequence>
<evidence type="ECO:0000313" key="2">
    <source>
        <dbReference type="Proteomes" id="UP000002489"/>
    </source>
</evidence>
<protein>
    <submittedName>
        <fullName evidence="1">Uncharacterized protein</fullName>
    </submittedName>
</protein>
<dbReference type="Proteomes" id="UP000002489">
    <property type="component" value="Unassembled WGS sequence"/>
</dbReference>
<proteinExistence type="predicted"/>
<dbReference type="AlphaFoldDB" id="A0A0D2XQA4"/>
<name>A0A0D2XQA4_FUSOF</name>
<reference evidence="1" key="2">
    <citation type="submission" date="2025-08" db="UniProtKB">
        <authorList>
            <consortium name="EnsemblFungi"/>
        </authorList>
    </citation>
    <scope>IDENTIFICATION</scope>
    <source>
        <strain evidence="1">4287 / CBS 123668 / FGSC 9935 / NRRL 34936</strain>
    </source>
</reference>
<evidence type="ECO:0000313" key="1">
    <source>
        <dbReference type="EnsemblFungi" id="FOXG_06146P0"/>
    </source>
</evidence>
<reference evidence="2" key="1">
    <citation type="journal article" date="2012" name="Mol. Plant Microbe Interact.">
        <title>A highly conserved effector in Fusarium oxysporum is required for full virulence on Arabidopsis.</title>
        <authorList>
            <person name="Thatcher L.F."/>
            <person name="Gardiner D.M."/>
            <person name="Kazan K."/>
            <person name="Manners J."/>
        </authorList>
    </citation>
    <scope>NUCLEOTIDE SEQUENCE [LARGE SCALE GENOMIC DNA]</scope>
    <source>
        <strain evidence="2">Fo5176</strain>
    </source>
</reference>
<dbReference type="EnsemblFungi" id="FOXG_06146T0">
    <property type="protein sequence ID" value="FOXG_06146P0"/>
    <property type="gene ID" value="FOXG_06146"/>
</dbReference>
<accession>A0A0D2XQA4</accession>